<evidence type="ECO:0000313" key="2">
    <source>
        <dbReference type="EMBL" id="VUC29069.1"/>
    </source>
</evidence>
<protein>
    <submittedName>
        <fullName evidence="2">Uncharacterized protein</fullName>
    </submittedName>
</protein>
<proteinExistence type="predicted"/>
<dbReference type="Proteomes" id="UP000766486">
    <property type="component" value="Unassembled WGS sequence"/>
</dbReference>
<evidence type="ECO:0000256" key="1">
    <source>
        <dbReference type="SAM" id="MobiDB-lite"/>
    </source>
</evidence>
<feature type="compositionally biased region" description="Basic and acidic residues" evidence="1">
    <location>
        <begin position="244"/>
        <end position="253"/>
    </location>
</feature>
<reference evidence="2 3" key="1">
    <citation type="submission" date="2019-06" db="EMBL/GenBank/DDBJ databases">
        <authorList>
            <person name="Broberg M."/>
        </authorList>
    </citation>
    <scope>NUCLEOTIDE SEQUENCE [LARGE SCALE GENOMIC DNA]</scope>
</reference>
<organism evidence="2 3">
    <name type="scientific">Bionectria ochroleuca</name>
    <name type="common">Gliocladium roseum</name>
    <dbReference type="NCBI Taxonomy" id="29856"/>
    <lineage>
        <taxon>Eukaryota</taxon>
        <taxon>Fungi</taxon>
        <taxon>Dikarya</taxon>
        <taxon>Ascomycota</taxon>
        <taxon>Pezizomycotina</taxon>
        <taxon>Sordariomycetes</taxon>
        <taxon>Hypocreomycetidae</taxon>
        <taxon>Hypocreales</taxon>
        <taxon>Bionectriaceae</taxon>
        <taxon>Clonostachys</taxon>
    </lineage>
</organism>
<comment type="caution">
    <text evidence="2">The sequence shown here is derived from an EMBL/GenBank/DDBJ whole genome shotgun (WGS) entry which is preliminary data.</text>
</comment>
<gene>
    <name evidence="2" type="ORF">CLO192961_LOCUS252121</name>
</gene>
<feature type="region of interest" description="Disordered" evidence="1">
    <location>
        <begin position="53"/>
        <end position="132"/>
    </location>
</feature>
<feature type="compositionally biased region" description="Polar residues" evidence="1">
    <location>
        <begin position="104"/>
        <end position="132"/>
    </location>
</feature>
<keyword evidence="3" id="KW-1185">Reference proteome</keyword>
<name>A0ABY6UD54_BIOOC</name>
<feature type="compositionally biased region" description="Basic and acidic residues" evidence="1">
    <location>
        <begin position="270"/>
        <end position="290"/>
    </location>
</feature>
<sequence length="324" mass="36867">MTVDLESTLMQVHKRRADIGEPKTDNLDETWTIRILLGNKKVDHLELRQSRTLRQYPEEDNEESDDASSQWRESTPTTHPRRPILRREYLSRHDSDPRARNPFSRETPQVSGVNGPTPQASNSRIPTSTDTQTIRVMDRDRNLIEVRSLIDNGNKLGHLVSNSTIDELGLWYKVNQNNTLTGTTLAGRLNTLGSINLDYYHVNDGSRCTATFHVFDDRFYRNHDILFSLGGENDNSVAMTKDQWNGKESEGGTRKGGKRQSDSGLCGSEGRNKREETKQGGGERENRIEDLEKIEMTMETTGPASARCNPRYGMLIDYVLIIRE</sequence>
<dbReference type="EMBL" id="CABFNS010000798">
    <property type="protein sequence ID" value="VUC29069.1"/>
    <property type="molecule type" value="Genomic_DNA"/>
</dbReference>
<accession>A0ABY6UD54</accession>
<evidence type="ECO:0000313" key="3">
    <source>
        <dbReference type="Proteomes" id="UP000766486"/>
    </source>
</evidence>
<feature type="compositionally biased region" description="Basic and acidic residues" evidence="1">
    <location>
        <begin position="85"/>
        <end position="99"/>
    </location>
</feature>
<feature type="region of interest" description="Disordered" evidence="1">
    <location>
        <begin position="237"/>
        <end position="290"/>
    </location>
</feature>